<proteinExistence type="predicted"/>
<feature type="domain" description="Uncharacterized protein YyaB-like PH" evidence="2">
    <location>
        <begin position="63"/>
        <end position="136"/>
    </location>
</feature>
<keyword evidence="4" id="KW-1185">Reference proteome</keyword>
<accession>A0A841RPD8</accession>
<evidence type="ECO:0000313" key="3">
    <source>
        <dbReference type="EMBL" id="MBB6513483.1"/>
    </source>
</evidence>
<evidence type="ECO:0000313" key="4">
    <source>
        <dbReference type="Proteomes" id="UP000572212"/>
    </source>
</evidence>
<dbReference type="EMBL" id="JACHON010000012">
    <property type="protein sequence ID" value="MBB6513483.1"/>
    <property type="molecule type" value="Genomic_DNA"/>
</dbReference>
<dbReference type="RefSeq" id="WP_184248737.1">
    <property type="nucleotide sequence ID" value="NZ_BAAACU010000029.1"/>
</dbReference>
<dbReference type="Proteomes" id="UP000572212">
    <property type="component" value="Unassembled WGS sequence"/>
</dbReference>
<feature type="transmembrane region" description="Helical" evidence="1">
    <location>
        <begin position="40"/>
        <end position="61"/>
    </location>
</feature>
<dbReference type="AlphaFoldDB" id="A0A841RPD8"/>
<feature type="transmembrane region" description="Helical" evidence="1">
    <location>
        <begin position="9"/>
        <end position="28"/>
    </location>
</feature>
<evidence type="ECO:0000259" key="2">
    <source>
        <dbReference type="Pfam" id="PF06713"/>
    </source>
</evidence>
<sequence>MYFPSKKDTWLAIVIWGPIILFFLIYIIAGEPIDWKVPVYKIVLGFFMTLLIIGLPLWMWFGTGYKIEDGLIKIKSGPFKSTVRIKEIEKLSATRNPLSAPALSIDRIEILHGMYNIAIVSPNNKTEFIRILVNENSNIHVDENLINHVRDKR</sequence>
<name>A0A841RPD8_9BACI</name>
<reference evidence="3 4" key="1">
    <citation type="submission" date="2020-08" db="EMBL/GenBank/DDBJ databases">
        <title>Genomic Encyclopedia of Type Strains, Phase IV (KMG-IV): sequencing the most valuable type-strain genomes for metagenomic binning, comparative biology and taxonomic classification.</title>
        <authorList>
            <person name="Goeker M."/>
        </authorList>
    </citation>
    <scope>NUCLEOTIDE SEQUENCE [LARGE SCALE GENOMIC DNA]</scope>
    <source>
        <strain evidence="3 4">DSM 11805</strain>
    </source>
</reference>
<organism evidence="3 4">
    <name type="scientific">Gracilibacillus halotolerans</name>
    <dbReference type="NCBI Taxonomy" id="74386"/>
    <lineage>
        <taxon>Bacteria</taxon>
        <taxon>Bacillati</taxon>
        <taxon>Bacillota</taxon>
        <taxon>Bacilli</taxon>
        <taxon>Bacillales</taxon>
        <taxon>Bacillaceae</taxon>
        <taxon>Gracilibacillus</taxon>
    </lineage>
</organism>
<keyword evidence="1" id="KW-0472">Membrane</keyword>
<dbReference type="Pfam" id="PF06713">
    <property type="entry name" value="bPH_4"/>
    <property type="match status" value="1"/>
</dbReference>
<comment type="caution">
    <text evidence="3">The sequence shown here is derived from an EMBL/GenBank/DDBJ whole genome shotgun (WGS) entry which is preliminary data.</text>
</comment>
<dbReference type="InterPro" id="IPR009589">
    <property type="entry name" value="PH_YyaB-like"/>
</dbReference>
<evidence type="ECO:0000256" key="1">
    <source>
        <dbReference type="SAM" id="Phobius"/>
    </source>
</evidence>
<dbReference type="GO" id="GO:0030153">
    <property type="term" value="P:bacteriocin immunity"/>
    <property type="evidence" value="ECO:0007669"/>
    <property type="project" value="InterPro"/>
</dbReference>
<gene>
    <name evidence="3" type="ORF">GGQ92_002295</name>
</gene>
<keyword evidence="1" id="KW-0812">Transmembrane</keyword>
<protein>
    <recommendedName>
        <fullName evidence="2">Uncharacterized protein YyaB-like PH domain-containing protein</fullName>
    </recommendedName>
</protein>
<keyword evidence="1" id="KW-1133">Transmembrane helix</keyword>